<reference evidence="1" key="1">
    <citation type="submission" date="2021-02" db="EMBL/GenBank/DDBJ databases">
        <authorList>
            <person name="Bekaert M."/>
        </authorList>
    </citation>
    <scope>NUCLEOTIDE SEQUENCE</scope>
    <source>
        <strain evidence="1">IoA-00</strain>
    </source>
</reference>
<gene>
    <name evidence="1" type="ORF">LSAA_15057</name>
</gene>
<evidence type="ECO:0000313" key="2">
    <source>
        <dbReference type="Proteomes" id="UP000675881"/>
    </source>
</evidence>
<keyword evidence="2" id="KW-1185">Reference proteome</keyword>
<protein>
    <submittedName>
        <fullName evidence="1">(salmon louse) hypothetical protein</fullName>
    </submittedName>
</protein>
<proteinExistence type="predicted"/>
<evidence type="ECO:0000313" key="1">
    <source>
        <dbReference type="EMBL" id="CAF3033657.1"/>
    </source>
</evidence>
<organism evidence="1 2">
    <name type="scientific">Lepeophtheirus salmonis</name>
    <name type="common">Salmon louse</name>
    <name type="synonym">Caligus salmonis</name>
    <dbReference type="NCBI Taxonomy" id="72036"/>
    <lineage>
        <taxon>Eukaryota</taxon>
        <taxon>Metazoa</taxon>
        <taxon>Ecdysozoa</taxon>
        <taxon>Arthropoda</taxon>
        <taxon>Crustacea</taxon>
        <taxon>Multicrustacea</taxon>
        <taxon>Hexanauplia</taxon>
        <taxon>Copepoda</taxon>
        <taxon>Siphonostomatoida</taxon>
        <taxon>Caligidae</taxon>
        <taxon>Lepeophtheirus</taxon>
    </lineage>
</organism>
<dbReference type="Proteomes" id="UP000675881">
    <property type="component" value="Chromosome 9"/>
</dbReference>
<sequence length="200" mass="22835">MFGSLDYWESRNLNSFSLWLKLYKVRIPNSKAADSPSTATSTFSVSIKANTCLLYNDDHLTSRCPKALGISFLPLKEWCVSKGICVRCLKTSFKDHSCLIQCRWWCQGSFYQSNHSPLTCPKNKFRIKPLQLSSMNSKNIPFKAVKRQDISKENDFAKIAKIMGEQISQSITSTMNPKSRRKTNTKCQDVKDNLTICKDN</sequence>
<accession>A0A7R8D581</accession>
<dbReference type="EMBL" id="HG994588">
    <property type="protein sequence ID" value="CAF3033657.1"/>
    <property type="molecule type" value="Genomic_DNA"/>
</dbReference>
<name>A0A7R8D581_LEPSM</name>
<dbReference type="AlphaFoldDB" id="A0A7R8D581"/>